<accession>M3F217</accession>
<evidence type="ECO:0000313" key="2">
    <source>
        <dbReference type="EMBL" id="EMF55578.1"/>
    </source>
</evidence>
<gene>
    <name evidence="2" type="ORF">SBD_2891</name>
</gene>
<feature type="compositionally biased region" description="Basic residues" evidence="1">
    <location>
        <begin position="14"/>
        <end position="33"/>
    </location>
</feature>
<proteinExistence type="predicted"/>
<feature type="compositionally biased region" description="Basic and acidic residues" evidence="1">
    <location>
        <begin position="46"/>
        <end position="64"/>
    </location>
</feature>
<name>M3F217_9ACTN</name>
<dbReference type="AlphaFoldDB" id="M3F217"/>
<protein>
    <submittedName>
        <fullName evidence="2">Uncharacterized protein</fullName>
    </submittedName>
</protein>
<sequence>MDDRLNLRSTPAARHPRPAFRARRPAPGRRALPRRPAGVRPTCLRRTVERGGGDGEIGQHRDVS</sequence>
<reference evidence="3" key="1">
    <citation type="journal article" date="2013" name="Genome Announc.">
        <title>Draft Genome Sequence of Streptomyces bottropensis ATCC 25435, a Bottromycin-Producing Actinomycete.</title>
        <authorList>
            <person name="Zhang H."/>
            <person name="Zhou W."/>
            <person name="Zhuang Y."/>
            <person name="Liang X."/>
            <person name="Liu T."/>
        </authorList>
    </citation>
    <scope>NUCLEOTIDE SEQUENCE [LARGE SCALE GENOMIC DNA]</scope>
    <source>
        <strain evidence="3">ATCC 25435</strain>
    </source>
</reference>
<evidence type="ECO:0000313" key="3">
    <source>
        <dbReference type="Proteomes" id="UP000030760"/>
    </source>
</evidence>
<evidence type="ECO:0000256" key="1">
    <source>
        <dbReference type="SAM" id="MobiDB-lite"/>
    </source>
</evidence>
<dbReference type="Proteomes" id="UP000030760">
    <property type="component" value="Unassembled WGS sequence"/>
</dbReference>
<dbReference type="EMBL" id="KB405067">
    <property type="protein sequence ID" value="EMF55578.1"/>
    <property type="molecule type" value="Genomic_DNA"/>
</dbReference>
<organism evidence="2 3">
    <name type="scientific">Streptomyces bottropensis ATCC 25435</name>
    <dbReference type="NCBI Taxonomy" id="1054862"/>
    <lineage>
        <taxon>Bacteria</taxon>
        <taxon>Bacillati</taxon>
        <taxon>Actinomycetota</taxon>
        <taxon>Actinomycetes</taxon>
        <taxon>Kitasatosporales</taxon>
        <taxon>Streptomycetaceae</taxon>
        <taxon>Streptomyces</taxon>
    </lineage>
</organism>
<feature type="region of interest" description="Disordered" evidence="1">
    <location>
        <begin position="1"/>
        <end position="64"/>
    </location>
</feature>